<proteinExistence type="evidence at transcript level"/>
<evidence type="ECO:0000313" key="2">
    <source>
        <dbReference type="EMBL" id="ALS05144.1"/>
    </source>
</evidence>
<feature type="compositionally biased region" description="Low complexity" evidence="1">
    <location>
        <begin position="1"/>
        <end position="11"/>
    </location>
</feature>
<reference evidence="2" key="1">
    <citation type="journal article" date="2015" name="Sci. Rep.">
        <title>Spliced leader RNA trans-splicing discovered in copepods.</title>
        <authorList>
            <person name="Yang F."/>
            <person name="Xu D."/>
            <person name="Zhuang Y."/>
            <person name="Yi X."/>
            <person name="Huang Y."/>
            <person name="Chen H."/>
            <person name="Lin S."/>
            <person name="Campbell D.A."/>
            <person name="Sturm N.R."/>
            <person name="Liu G."/>
            <person name="Zhang H."/>
        </authorList>
    </citation>
    <scope>NUCLEOTIDE SEQUENCE</scope>
</reference>
<organism evidence="2">
    <name type="scientific">Paracalanus parvus</name>
    <dbReference type="NCBI Taxonomy" id="187406"/>
    <lineage>
        <taxon>Eukaryota</taxon>
        <taxon>Metazoa</taxon>
        <taxon>Ecdysozoa</taxon>
        <taxon>Arthropoda</taxon>
        <taxon>Crustacea</taxon>
        <taxon>Multicrustacea</taxon>
        <taxon>Hexanauplia</taxon>
        <taxon>Copepoda</taxon>
        <taxon>Calanoida</taxon>
        <taxon>Paracalanidae</taxon>
        <taxon>Paracalanus</taxon>
    </lineage>
</organism>
<evidence type="ECO:0000256" key="1">
    <source>
        <dbReference type="SAM" id="MobiDB-lite"/>
    </source>
</evidence>
<dbReference type="AlphaFoldDB" id="A0A0U2LGN4"/>
<protein>
    <submittedName>
        <fullName evidence="2">Uncharacterized protein</fullName>
    </submittedName>
</protein>
<sequence>MSVSSPPAMTSPHPPAPGPSGSPTIRAWLMVDVEIW</sequence>
<accession>A0A0U2LGN4</accession>
<feature type="region of interest" description="Disordered" evidence="1">
    <location>
        <begin position="1"/>
        <end position="24"/>
    </location>
</feature>
<dbReference type="EMBL" id="KT755310">
    <property type="protein sequence ID" value="ALS05144.1"/>
    <property type="molecule type" value="mRNA"/>
</dbReference>
<name>A0A0U2LGN4_9MAXI</name>